<gene>
    <name evidence="3" type="ORF">BCR32DRAFT_246613</name>
</gene>
<dbReference type="OrthoDB" id="10442653at2759"/>
<evidence type="ECO:0000256" key="1">
    <source>
        <dbReference type="SAM" id="Phobius"/>
    </source>
</evidence>
<evidence type="ECO:0000313" key="3">
    <source>
        <dbReference type="EMBL" id="ORX79160.1"/>
    </source>
</evidence>
<organism evidence="3 4">
    <name type="scientific">Anaeromyces robustus</name>
    <dbReference type="NCBI Taxonomy" id="1754192"/>
    <lineage>
        <taxon>Eukaryota</taxon>
        <taxon>Fungi</taxon>
        <taxon>Fungi incertae sedis</taxon>
        <taxon>Chytridiomycota</taxon>
        <taxon>Chytridiomycota incertae sedis</taxon>
        <taxon>Neocallimastigomycetes</taxon>
        <taxon>Neocallimastigales</taxon>
        <taxon>Neocallimastigaceae</taxon>
        <taxon>Anaeromyces</taxon>
    </lineage>
</organism>
<keyword evidence="1" id="KW-0812">Transmembrane</keyword>
<feature type="transmembrane region" description="Helical" evidence="1">
    <location>
        <begin position="182"/>
        <end position="203"/>
    </location>
</feature>
<dbReference type="EMBL" id="MCFG01000185">
    <property type="protein sequence ID" value="ORX79160.1"/>
    <property type="molecule type" value="Genomic_DNA"/>
</dbReference>
<evidence type="ECO:0000256" key="2">
    <source>
        <dbReference type="SAM" id="SignalP"/>
    </source>
</evidence>
<keyword evidence="1" id="KW-1133">Transmembrane helix</keyword>
<keyword evidence="4" id="KW-1185">Reference proteome</keyword>
<feature type="chain" id="PRO_5012869749" evidence="2">
    <location>
        <begin position="22"/>
        <end position="206"/>
    </location>
</feature>
<reference evidence="3 4" key="1">
    <citation type="submission" date="2016-08" db="EMBL/GenBank/DDBJ databases">
        <title>A Parts List for Fungal Cellulosomes Revealed by Comparative Genomics.</title>
        <authorList>
            <consortium name="DOE Joint Genome Institute"/>
            <person name="Haitjema C.H."/>
            <person name="Gilmore S.P."/>
            <person name="Henske J.K."/>
            <person name="Solomon K.V."/>
            <person name="De Groot R."/>
            <person name="Kuo A."/>
            <person name="Mondo S.J."/>
            <person name="Salamov A.A."/>
            <person name="Labutti K."/>
            <person name="Zhao Z."/>
            <person name="Chiniquy J."/>
            <person name="Barry K."/>
            <person name="Brewer H.M."/>
            <person name="Purvine S.O."/>
            <person name="Wright A.T."/>
            <person name="Boxma B."/>
            <person name="Van Alen T."/>
            <person name="Hackstein J.H."/>
            <person name="Baker S.E."/>
            <person name="Grigoriev I.V."/>
            <person name="O'Malley M.A."/>
        </authorList>
    </citation>
    <scope>NUCLEOTIDE SEQUENCE [LARGE SCALE GENOMIC DNA]</scope>
    <source>
        <strain evidence="3 4">S4</strain>
    </source>
</reference>
<protein>
    <submittedName>
        <fullName evidence="3">Uncharacterized protein</fullName>
    </submittedName>
</protein>
<dbReference type="AlphaFoldDB" id="A0A1Y1X047"/>
<evidence type="ECO:0000313" key="4">
    <source>
        <dbReference type="Proteomes" id="UP000193944"/>
    </source>
</evidence>
<reference evidence="3 4" key="2">
    <citation type="submission" date="2016-08" db="EMBL/GenBank/DDBJ databases">
        <title>Pervasive Adenine N6-methylation of Active Genes in Fungi.</title>
        <authorList>
            <consortium name="DOE Joint Genome Institute"/>
            <person name="Mondo S.J."/>
            <person name="Dannebaum R.O."/>
            <person name="Kuo R.C."/>
            <person name="Labutti K."/>
            <person name="Haridas S."/>
            <person name="Kuo A."/>
            <person name="Salamov A."/>
            <person name="Ahrendt S.R."/>
            <person name="Lipzen A."/>
            <person name="Sullivan W."/>
            <person name="Andreopoulos W.B."/>
            <person name="Clum A."/>
            <person name="Lindquist E."/>
            <person name="Daum C."/>
            <person name="Ramamoorthy G.K."/>
            <person name="Gryganskyi A."/>
            <person name="Culley D."/>
            <person name="Magnuson J.K."/>
            <person name="James T.Y."/>
            <person name="O'Malley M.A."/>
            <person name="Stajich J.E."/>
            <person name="Spatafora J.W."/>
            <person name="Visel A."/>
            <person name="Grigoriev I.V."/>
        </authorList>
    </citation>
    <scope>NUCLEOTIDE SEQUENCE [LARGE SCALE GENOMIC DNA]</scope>
    <source>
        <strain evidence="3 4">S4</strain>
    </source>
</reference>
<keyword evidence="2" id="KW-0732">Signal</keyword>
<proteinExistence type="predicted"/>
<name>A0A1Y1X047_9FUNG</name>
<dbReference type="Proteomes" id="UP000193944">
    <property type="component" value="Unassembled WGS sequence"/>
</dbReference>
<accession>A0A1Y1X047</accession>
<keyword evidence="1" id="KW-0472">Membrane</keyword>
<sequence>MFFLIVFFTYIINIQIKYSYGLNNITLYTYENITDCEASPNYIYVYDKSKILNKNEVLKIKNKFNLGYYCKNDICVEVNRDILLPFVEIPDKEDIIYTVSQCLTNKCIEGACIFNKENPSEFCTDIYNYFFIFKYSYMNCGKAIGDICKKNKECASKKCFNNSEYSYCGSVGGPSDKYRNNLFIISLRLGITVFYLYNLYIFMNLN</sequence>
<comment type="caution">
    <text evidence="3">The sequence shown here is derived from an EMBL/GenBank/DDBJ whole genome shotgun (WGS) entry which is preliminary data.</text>
</comment>
<feature type="signal peptide" evidence="2">
    <location>
        <begin position="1"/>
        <end position="21"/>
    </location>
</feature>